<sequence length="104" mass="11702">MFATNAGSHLLRQAWRFIRYFGHPCDVSLCGAPKFSVKRRIVSFNPSGQLIFSATKSGRYLCNRHLNARPSDQVSADKSNIGGQMGSEGESRSWYHLRRLTRGV</sequence>
<evidence type="ECO:0000256" key="1">
    <source>
        <dbReference type="SAM" id="MobiDB-lite"/>
    </source>
</evidence>
<feature type="region of interest" description="Disordered" evidence="1">
    <location>
        <begin position="70"/>
        <end position="91"/>
    </location>
</feature>
<accession>A0A0R3T6S9</accession>
<name>A0A0R3T6S9_RODNA</name>
<evidence type="ECO:0000313" key="2">
    <source>
        <dbReference type="WBParaSite" id="HNAJ_0000276701-mRNA-1"/>
    </source>
</evidence>
<dbReference type="WBParaSite" id="HNAJ_0000276701-mRNA-1">
    <property type="protein sequence ID" value="HNAJ_0000276701-mRNA-1"/>
    <property type="gene ID" value="HNAJ_0000276701"/>
</dbReference>
<reference evidence="2" key="1">
    <citation type="submission" date="2017-02" db="UniProtKB">
        <authorList>
            <consortium name="WormBaseParasite"/>
        </authorList>
    </citation>
    <scope>IDENTIFICATION</scope>
</reference>
<feature type="compositionally biased region" description="Polar residues" evidence="1">
    <location>
        <begin position="70"/>
        <end position="82"/>
    </location>
</feature>
<proteinExistence type="predicted"/>
<protein>
    <submittedName>
        <fullName evidence="2">WD_REPEATS_REGION domain-containing protein</fullName>
    </submittedName>
</protein>
<organism evidence="2">
    <name type="scientific">Rodentolepis nana</name>
    <name type="common">Dwarf tapeworm</name>
    <name type="synonym">Hymenolepis nana</name>
    <dbReference type="NCBI Taxonomy" id="102285"/>
    <lineage>
        <taxon>Eukaryota</taxon>
        <taxon>Metazoa</taxon>
        <taxon>Spiralia</taxon>
        <taxon>Lophotrochozoa</taxon>
        <taxon>Platyhelminthes</taxon>
        <taxon>Cestoda</taxon>
        <taxon>Eucestoda</taxon>
        <taxon>Cyclophyllidea</taxon>
        <taxon>Hymenolepididae</taxon>
        <taxon>Rodentolepis</taxon>
    </lineage>
</organism>
<dbReference type="AlphaFoldDB" id="A0A0R3T6S9"/>